<reference evidence="2" key="1">
    <citation type="submission" date="2023-10" db="EMBL/GenBank/DDBJ databases">
        <title>Genome assembly of Pristionchus species.</title>
        <authorList>
            <person name="Yoshida K."/>
            <person name="Sommer R.J."/>
        </authorList>
    </citation>
    <scope>NUCLEOTIDE SEQUENCE</scope>
    <source>
        <strain evidence="2">RS0144</strain>
    </source>
</reference>
<evidence type="ECO:0000313" key="3">
    <source>
        <dbReference type="Proteomes" id="UP001432027"/>
    </source>
</evidence>
<proteinExistence type="predicted"/>
<feature type="region of interest" description="Disordered" evidence="1">
    <location>
        <begin position="1"/>
        <end position="20"/>
    </location>
</feature>
<comment type="caution">
    <text evidence="2">The sequence shown here is derived from an EMBL/GenBank/DDBJ whole genome shotgun (WGS) entry which is preliminary data.</text>
</comment>
<feature type="region of interest" description="Disordered" evidence="1">
    <location>
        <begin position="94"/>
        <end position="154"/>
    </location>
</feature>
<accession>A0AAV5TT43</accession>
<evidence type="ECO:0000256" key="1">
    <source>
        <dbReference type="SAM" id="MobiDB-lite"/>
    </source>
</evidence>
<gene>
    <name evidence="2" type="ORF">PENTCL1PPCAC_19574</name>
</gene>
<dbReference type="AlphaFoldDB" id="A0AAV5TT43"/>
<evidence type="ECO:0000313" key="2">
    <source>
        <dbReference type="EMBL" id="GMS97399.1"/>
    </source>
</evidence>
<feature type="compositionally biased region" description="Low complexity" evidence="1">
    <location>
        <begin position="108"/>
        <end position="135"/>
    </location>
</feature>
<dbReference type="Proteomes" id="UP001432027">
    <property type="component" value="Unassembled WGS sequence"/>
</dbReference>
<keyword evidence="3" id="KW-1185">Reference proteome</keyword>
<organism evidence="2 3">
    <name type="scientific">Pristionchus entomophagus</name>
    <dbReference type="NCBI Taxonomy" id="358040"/>
    <lineage>
        <taxon>Eukaryota</taxon>
        <taxon>Metazoa</taxon>
        <taxon>Ecdysozoa</taxon>
        <taxon>Nematoda</taxon>
        <taxon>Chromadorea</taxon>
        <taxon>Rhabditida</taxon>
        <taxon>Rhabditina</taxon>
        <taxon>Diplogasteromorpha</taxon>
        <taxon>Diplogasteroidea</taxon>
        <taxon>Neodiplogasteridae</taxon>
        <taxon>Pristionchus</taxon>
    </lineage>
</organism>
<name>A0AAV5TT43_9BILA</name>
<sequence length="221" mass="24057">MQPMHPPQSQNARRRGPKLRIPLDADVARYAKCPPKTLLQLVKGVATGVPAPAKDRITPKIHLKFIPASMRRPSPWNEFLTDWIESCEQKKAAEAAATAASSHDDESAAAAAPTPAAEVRTSDDTVTTDFSSISSPRKANPPENRVDHSIGAPQPSVKHLRYPYRVPRGVAPSAQLTPGQWAELLLLQQATIRPMQYHPPPKLLNIHTPYLPGLDAAVMAA</sequence>
<dbReference type="EMBL" id="BTSX01000004">
    <property type="protein sequence ID" value="GMS97399.1"/>
    <property type="molecule type" value="Genomic_DNA"/>
</dbReference>
<protein>
    <submittedName>
        <fullName evidence="2">Uncharacterized protein</fullName>
    </submittedName>
</protein>